<proteinExistence type="predicted"/>
<comment type="caution">
    <text evidence="3">The sequence shown here is derived from an EMBL/GenBank/DDBJ whole genome shotgun (WGS) entry which is preliminary data.</text>
</comment>
<evidence type="ECO:0000256" key="1">
    <source>
        <dbReference type="SAM" id="MobiDB-lite"/>
    </source>
</evidence>
<dbReference type="InterPro" id="IPR036047">
    <property type="entry name" value="F-box-like_dom_sf"/>
</dbReference>
<evidence type="ECO:0000313" key="4">
    <source>
        <dbReference type="Proteomes" id="UP000803844"/>
    </source>
</evidence>
<dbReference type="InterPro" id="IPR001810">
    <property type="entry name" value="F-box_dom"/>
</dbReference>
<feature type="compositionally biased region" description="Acidic residues" evidence="1">
    <location>
        <begin position="138"/>
        <end position="147"/>
    </location>
</feature>
<reference evidence="3" key="1">
    <citation type="journal article" date="2020" name="Phytopathology">
        <title>Genome sequence of the chestnut blight fungus Cryphonectria parasitica EP155: A fundamental resource for an archetypical invasive plant pathogen.</title>
        <authorList>
            <person name="Crouch J.A."/>
            <person name="Dawe A."/>
            <person name="Aerts A."/>
            <person name="Barry K."/>
            <person name="Churchill A.C.L."/>
            <person name="Grimwood J."/>
            <person name="Hillman B."/>
            <person name="Milgroom M.G."/>
            <person name="Pangilinan J."/>
            <person name="Smith M."/>
            <person name="Salamov A."/>
            <person name="Schmutz J."/>
            <person name="Yadav J."/>
            <person name="Grigoriev I.V."/>
            <person name="Nuss D."/>
        </authorList>
    </citation>
    <scope>NUCLEOTIDE SEQUENCE</scope>
    <source>
        <strain evidence="3">EP155</strain>
    </source>
</reference>
<dbReference type="RefSeq" id="XP_040777929.1">
    <property type="nucleotide sequence ID" value="XM_040921301.1"/>
</dbReference>
<dbReference type="Pfam" id="PF12937">
    <property type="entry name" value="F-box-like"/>
    <property type="match status" value="1"/>
</dbReference>
<feature type="region of interest" description="Disordered" evidence="1">
    <location>
        <begin position="120"/>
        <end position="150"/>
    </location>
</feature>
<dbReference type="EMBL" id="MU032346">
    <property type="protein sequence ID" value="KAF3766968.1"/>
    <property type="molecule type" value="Genomic_DNA"/>
</dbReference>
<dbReference type="SUPFAM" id="SSF81383">
    <property type="entry name" value="F-box domain"/>
    <property type="match status" value="1"/>
</dbReference>
<dbReference type="GeneID" id="63838430"/>
<dbReference type="OrthoDB" id="9981546at2759"/>
<gene>
    <name evidence="3" type="ORF">M406DRAFT_337866</name>
</gene>
<organism evidence="3 4">
    <name type="scientific">Cryphonectria parasitica (strain ATCC 38755 / EP155)</name>
    <dbReference type="NCBI Taxonomy" id="660469"/>
    <lineage>
        <taxon>Eukaryota</taxon>
        <taxon>Fungi</taxon>
        <taxon>Dikarya</taxon>
        <taxon>Ascomycota</taxon>
        <taxon>Pezizomycotina</taxon>
        <taxon>Sordariomycetes</taxon>
        <taxon>Sordariomycetidae</taxon>
        <taxon>Diaporthales</taxon>
        <taxon>Cryphonectriaceae</taxon>
        <taxon>Cryphonectria-Endothia species complex</taxon>
        <taxon>Cryphonectria</taxon>
    </lineage>
</organism>
<dbReference type="AlphaFoldDB" id="A0A9P5CQ88"/>
<name>A0A9P5CQ88_CRYP1</name>
<dbReference type="Proteomes" id="UP000803844">
    <property type="component" value="Unassembled WGS sequence"/>
</dbReference>
<dbReference type="PROSITE" id="PS50181">
    <property type="entry name" value="FBOX"/>
    <property type="match status" value="1"/>
</dbReference>
<keyword evidence="4" id="KW-1185">Reference proteome</keyword>
<accession>A0A9P5CQ88</accession>
<evidence type="ECO:0000313" key="3">
    <source>
        <dbReference type="EMBL" id="KAF3766968.1"/>
    </source>
</evidence>
<evidence type="ECO:0000259" key="2">
    <source>
        <dbReference type="PROSITE" id="PS50181"/>
    </source>
</evidence>
<protein>
    <recommendedName>
        <fullName evidence="2">F-box domain-containing protein</fullName>
    </recommendedName>
</protein>
<sequence>MASVPQHVDDLPSEILIQILSPMTTLELLPLALINHRFHDLALRIIHTRLTDAARLPDHELILEAYHPSAKISTPYLHCDYLGTDGLAGYDEDEDKQLTLGQLRGLYSRFRPVVQEENRRARARYPRASSGLDSAAQQEDEDEEDDEHTASVNIQLDDGEMFSQLCAVTNLVKTGPRRGLFLSHVNVNDGVVRVFRRWLKAKVSSGAAAEGDKEQILWTSRHKTVGLKFRVRENVDSRRPALWSEAEDDDLPVSYTLVYEELLVRTSTLLLEVEKSEEQEVTSSGKAIVIASI</sequence>
<feature type="domain" description="F-box" evidence="2">
    <location>
        <begin position="5"/>
        <end position="53"/>
    </location>
</feature>